<reference evidence="3 4" key="1">
    <citation type="submission" date="2019-02" db="EMBL/GenBank/DDBJ databases">
        <authorList>
            <person name="Lehtovirta-Morley E L."/>
        </authorList>
    </citation>
    <scope>NUCLEOTIDE SEQUENCE [LARGE SCALE GENOMIC DNA]</scope>
    <source>
        <strain evidence="3">NFRAN1</strain>
    </source>
</reference>
<dbReference type="KEGG" id="nfn:NFRAN_2333"/>
<gene>
    <name evidence="3" type="ORF">NFRAN_2333</name>
</gene>
<evidence type="ECO:0000313" key="4">
    <source>
        <dbReference type="Proteomes" id="UP000294299"/>
    </source>
</evidence>
<keyword evidence="2" id="KW-0472">Membrane</keyword>
<feature type="transmembrane region" description="Helical" evidence="2">
    <location>
        <begin position="21"/>
        <end position="40"/>
    </location>
</feature>
<dbReference type="Proteomes" id="UP000294299">
    <property type="component" value="Chromosome NFRAN"/>
</dbReference>
<keyword evidence="2" id="KW-1133">Transmembrane helix</keyword>
<organism evidence="3 4">
    <name type="scientific">Candidatus Nitrosocosmicus franklandianus</name>
    <dbReference type="NCBI Taxonomy" id="1798806"/>
    <lineage>
        <taxon>Archaea</taxon>
        <taxon>Nitrososphaerota</taxon>
        <taxon>Nitrososphaeria</taxon>
        <taxon>Nitrososphaerales</taxon>
        <taxon>Nitrososphaeraceae</taxon>
        <taxon>Candidatus Nitrosocosmicus</taxon>
    </lineage>
</organism>
<protein>
    <submittedName>
        <fullName evidence="3">Uncharacterized protein</fullName>
    </submittedName>
</protein>
<evidence type="ECO:0000256" key="1">
    <source>
        <dbReference type="SAM" id="MobiDB-lite"/>
    </source>
</evidence>
<sequence>MCEVAAKSLRQIECTLSRLKGTLIFASSILLISAHGLLFYPSLTTALASPPEFQYESATAQKSMPSGDYLVSYESQYQISSTPKVPDNVKLSGLKSSGPTITEPPTSTSTSTSPYSPLYKMAITGTVTSKGDPIQGTGLEQSYYIFSVDSNSSEKTYSGLITFTSSKPVQLQSINILTLNNTIKLPIQFGTLYTYPLNNSIIITSNLFDEPRVTGTAAFSGNSLRFIANEPFLLTYSFSGEQLESAVKNDIESGLEAYRKLIGTIS</sequence>
<dbReference type="GeneID" id="39421554"/>
<proteinExistence type="predicted"/>
<dbReference type="EMBL" id="LR216287">
    <property type="protein sequence ID" value="VFJ14655.1"/>
    <property type="molecule type" value="Genomic_DNA"/>
</dbReference>
<feature type="region of interest" description="Disordered" evidence="1">
    <location>
        <begin position="82"/>
        <end position="113"/>
    </location>
</feature>
<evidence type="ECO:0000313" key="3">
    <source>
        <dbReference type="EMBL" id="VFJ14655.1"/>
    </source>
</evidence>
<accession>A0A484IBG8</accession>
<evidence type="ECO:0000256" key="2">
    <source>
        <dbReference type="SAM" id="Phobius"/>
    </source>
</evidence>
<dbReference type="RefSeq" id="WP_134484799.1">
    <property type="nucleotide sequence ID" value="NZ_LR216287.1"/>
</dbReference>
<dbReference type="OrthoDB" id="12067at2157"/>
<dbReference type="AlphaFoldDB" id="A0A484IBG8"/>
<keyword evidence="4" id="KW-1185">Reference proteome</keyword>
<feature type="compositionally biased region" description="Low complexity" evidence="1">
    <location>
        <begin position="96"/>
        <end position="113"/>
    </location>
</feature>
<keyword evidence="2" id="KW-0812">Transmembrane</keyword>
<name>A0A484IBG8_9ARCH</name>